<dbReference type="InterPro" id="IPR005720">
    <property type="entry name" value="Dihydroorotate_DH_cat"/>
</dbReference>
<evidence type="ECO:0000256" key="4">
    <source>
        <dbReference type="ARBA" id="ARBA00005359"/>
    </source>
</evidence>
<feature type="binding site" evidence="11">
    <location>
        <begin position="244"/>
        <end position="245"/>
    </location>
    <ligand>
        <name>substrate</name>
    </ligand>
</feature>
<dbReference type="InterPro" id="IPR001295">
    <property type="entry name" value="Dihydroorotate_DH_CS"/>
</dbReference>
<comment type="similarity">
    <text evidence="4 11">Belongs to the dihydroorotate dehydrogenase family. Type 2 subfamily.</text>
</comment>
<dbReference type="HAMAP" id="MF_00225">
    <property type="entry name" value="DHO_dh_type2"/>
    <property type="match status" value="1"/>
</dbReference>
<comment type="function">
    <text evidence="1 11">Catalyzes the conversion of dihydroorotate to orotate with quinone as electron acceptor.</text>
</comment>
<dbReference type="RefSeq" id="WP_148337523.1">
    <property type="nucleotide sequence ID" value="NZ_LR699119.1"/>
</dbReference>
<gene>
    <name evidence="11 13" type="primary">pyrD</name>
    <name evidence="13" type="ORF">AQUSIP_00660</name>
</gene>
<dbReference type="PIRSF" id="PIRSF000164">
    <property type="entry name" value="DHO_oxidase"/>
    <property type="match status" value="1"/>
</dbReference>
<evidence type="ECO:0000313" key="14">
    <source>
        <dbReference type="Proteomes" id="UP000324194"/>
    </source>
</evidence>
<reference evidence="13 14" key="1">
    <citation type="submission" date="2019-08" db="EMBL/GenBank/DDBJ databases">
        <authorList>
            <person name="Guy L."/>
        </authorList>
    </citation>
    <scope>NUCLEOTIDE SEQUENCE [LARGE SCALE GENOMIC DNA]</scope>
    <source>
        <strain evidence="13 14">SGT-108</strain>
    </source>
</reference>
<keyword evidence="6 11" id="KW-0288">FMN</keyword>
<dbReference type="NCBIfam" id="NF003646">
    <property type="entry name" value="PRK05286.1-4"/>
    <property type="match status" value="1"/>
</dbReference>
<feature type="binding site" evidence="11">
    <location>
        <position position="295"/>
    </location>
    <ligand>
        <name>FMN</name>
        <dbReference type="ChEBI" id="CHEBI:58210"/>
    </ligand>
</feature>
<feature type="binding site" evidence="11">
    <location>
        <position position="170"/>
    </location>
    <ligand>
        <name>substrate</name>
    </ligand>
</feature>
<dbReference type="NCBIfam" id="NF003652">
    <property type="entry name" value="PRK05286.2-5"/>
    <property type="match status" value="1"/>
</dbReference>
<evidence type="ECO:0000256" key="10">
    <source>
        <dbReference type="ARBA" id="ARBA00048639"/>
    </source>
</evidence>
<dbReference type="InterPro" id="IPR050074">
    <property type="entry name" value="DHO_dehydrogenase"/>
</dbReference>
<feature type="binding site" evidence="11">
    <location>
        <position position="215"/>
    </location>
    <ligand>
        <name>FMN</name>
        <dbReference type="ChEBI" id="CHEBI:58210"/>
    </ligand>
</feature>
<dbReference type="Proteomes" id="UP000324194">
    <property type="component" value="Chromosome 1"/>
</dbReference>
<evidence type="ECO:0000256" key="5">
    <source>
        <dbReference type="ARBA" id="ARBA00022630"/>
    </source>
</evidence>
<accession>A0A5E4PDF3</accession>
<dbReference type="CDD" id="cd04738">
    <property type="entry name" value="DHOD_2_like"/>
    <property type="match status" value="1"/>
</dbReference>
<evidence type="ECO:0000313" key="13">
    <source>
        <dbReference type="EMBL" id="VVC74794.1"/>
    </source>
</evidence>
<keyword evidence="8 11" id="KW-0560">Oxidoreductase</keyword>
<dbReference type="EC" id="1.3.5.2" evidence="11"/>
<keyword evidence="11" id="KW-1003">Cell membrane</keyword>
<feature type="binding site" evidence="11">
    <location>
        <position position="266"/>
    </location>
    <ligand>
        <name>FMN</name>
        <dbReference type="ChEBI" id="CHEBI:58210"/>
    </ligand>
</feature>
<dbReference type="NCBIfam" id="NF003645">
    <property type="entry name" value="PRK05286.1-2"/>
    <property type="match status" value="1"/>
</dbReference>
<comment type="catalytic activity">
    <reaction evidence="10 11">
        <text>(S)-dihydroorotate + a quinone = orotate + a quinol</text>
        <dbReference type="Rhea" id="RHEA:30187"/>
        <dbReference type="ChEBI" id="CHEBI:24646"/>
        <dbReference type="ChEBI" id="CHEBI:30839"/>
        <dbReference type="ChEBI" id="CHEBI:30864"/>
        <dbReference type="ChEBI" id="CHEBI:132124"/>
        <dbReference type="EC" id="1.3.5.2"/>
    </reaction>
</comment>
<sequence>MYSILKKIFFALDPETAHYAALKSLDLAKRSGLSRCLKNQPLRPVTVMGLSFPNRIGLAAGFDKNGDYIDALAELGFGFIEIGTVTPRPQPGNPKPRLFRLAEQQGIINRMGFNNKGYDYVVKRLEKTDYRGILGINIGKNKDTPLENAIDDYLLGFRTFWKYASYITINVSSPNTPGLRDLQHSDFLARLLCVLKQEQHAVFLNEKKHVPLVLKISPDLTDNELADIAEIAIREKIEGIISTNTTIHREGVENSPYAHEPGGLSGLPLFKRSTLLTSRLHKFVQDRIPIIASGGVMDTRTGKEKLNAGAQLLQVYSGFIYSGPDIISQLALMD</sequence>
<dbReference type="AlphaFoldDB" id="A0A5E4PDF3"/>
<evidence type="ECO:0000256" key="1">
    <source>
        <dbReference type="ARBA" id="ARBA00003125"/>
    </source>
</evidence>
<dbReference type="Gene3D" id="3.20.20.70">
    <property type="entry name" value="Aldolase class I"/>
    <property type="match status" value="1"/>
</dbReference>
<dbReference type="NCBIfam" id="TIGR01036">
    <property type="entry name" value="pyrD_sub2"/>
    <property type="match status" value="1"/>
</dbReference>
<protein>
    <recommendedName>
        <fullName evidence="11">Dihydroorotate dehydrogenase (quinone)</fullName>
        <ecNumber evidence="11">1.3.5.2</ecNumber>
    </recommendedName>
    <alternativeName>
        <fullName evidence="11">DHOdehase</fullName>
        <shortName evidence="11">DHOD</shortName>
        <shortName evidence="11">DHODase</shortName>
    </alternativeName>
    <alternativeName>
        <fullName evidence="11">Dihydroorotate oxidase</fullName>
    </alternativeName>
</protein>
<dbReference type="KEGG" id="asip:AQUSIP_00660"/>
<feature type="binding site" evidence="11">
    <location>
        <begin position="60"/>
        <end position="64"/>
    </location>
    <ligand>
        <name>FMN</name>
        <dbReference type="ChEBI" id="CHEBI:58210"/>
    </ligand>
</feature>
<dbReference type="GO" id="GO:0044205">
    <property type="term" value="P:'de novo' UMP biosynthetic process"/>
    <property type="evidence" value="ECO:0007669"/>
    <property type="project" value="UniProtKB-UniRule"/>
</dbReference>
<dbReference type="GO" id="GO:0005886">
    <property type="term" value="C:plasma membrane"/>
    <property type="evidence" value="ECO:0007669"/>
    <property type="project" value="UniProtKB-SubCell"/>
</dbReference>
<name>A0A5E4PDF3_9COXI</name>
<feature type="binding site" evidence="11">
    <location>
        <position position="175"/>
    </location>
    <ligand>
        <name>substrate</name>
    </ligand>
</feature>
<feature type="binding site" evidence="11">
    <location>
        <position position="64"/>
    </location>
    <ligand>
        <name>substrate</name>
    </ligand>
</feature>
<dbReference type="PANTHER" id="PTHR48109">
    <property type="entry name" value="DIHYDROOROTATE DEHYDROGENASE (QUINONE), MITOCHONDRIAL-RELATED"/>
    <property type="match status" value="1"/>
</dbReference>
<evidence type="ECO:0000256" key="2">
    <source>
        <dbReference type="ARBA" id="ARBA00004370"/>
    </source>
</evidence>
<dbReference type="Pfam" id="PF01180">
    <property type="entry name" value="DHO_dh"/>
    <property type="match status" value="1"/>
</dbReference>
<comment type="subcellular location">
    <subcellularLocation>
        <location evidence="11">Cell membrane</location>
        <topology evidence="11">Peripheral membrane protein</topology>
    </subcellularLocation>
    <subcellularLocation>
        <location evidence="2">Membrane</location>
    </subcellularLocation>
</comment>
<feature type="binding site" evidence="11">
    <location>
        <position position="137"/>
    </location>
    <ligand>
        <name>FMN</name>
        <dbReference type="ChEBI" id="CHEBI:58210"/>
    </ligand>
</feature>
<keyword evidence="14" id="KW-1185">Reference proteome</keyword>
<evidence type="ECO:0000256" key="11">
    <source>
        <dbReference type="HAMAP-Rule" id="MF_00225"/>
    </source>
</evidence>
<dbReference type="InterPro" id="IPR012135">
    <property type="entry name" value="Dihydroorotate_DH_1_2"/>
</dbReference>
<feature type="domain" description="Dihydroorotate dehydrogenase catalytic" evidence="12">
    <location>
        <begin position="45"/>
        <end position="330"/>
    </location>
</feature>
<keyword evidence="5 11" id="KW-0285">Flavoprotein</keyword>
<comment type="subunit">
    <text evidence="11">Monomer.</text>
</comment>
<dbReference type="GO" id="GO:0005737">
    <property type="term" value="C:cytoplasm"/>
    <property type="evidence" value="ECO:0007669"/>
    <property type="project" value="InterPro"/>
</dbReference>
<dbReference type="UniPathway" id="UPA00070">
    <property type="reaction ID" value="UER00946"/>
</dbReference>
<feature type="binding site" evidence="11">
    <location>
        <position position="243"/>
    </location>
    <ligand>
        <name>FMN</name>
        <dbReference type="ChEBI" id="CHEBI:58210"/>
    </ligand>
</feature>
<comment type="cofactor">
    <cofactor evidence="11">
        <name>FMN</name>
        <dbReference type="ChEBI" id="CHEBI:58210"/>
    </cofactor>
    <text evidence="11">Binds 1 FMN per subunit.</text>
</comment>
<dbReference type="GO" id="GO:0006207">
    <property type="term" value="P:'de novo' pyrimidine nucleobase biosynthetic process"/>
    <property type="evidence" value="ECO:0007669"/>
    <property type="project" value="UniProtKB-UniRule"/>
</dbReference>
<dbReference type="EMBL" id="LR699119">
    <property type="protein sequence ID" value="VVC74794.1"/>
    <property type="molecule type" value="Genomic_DNA"/>
</dbReference>
<dbReference type="PROSITE" id="PS00911">
    <property type="entry name" value="DHODEHASE_1"/>
    <property type="match status" value="1"/>
</dbReference>
<feature type="binding site" evidence="11">
    <location>
        <begin position="316"/>
        <end position="317"/>
    </location>
    <ligand>
        <name>FMN</name>
        <dbReference type="ChEBI" id="CHEBI:58210"/>
    </ligand>
</feature>
<evidence type="ECO:0000256" key="9">
    <source>
        <dbReference type="ARBA" id="ARBA00023136"/>
    </source>
</evidence>
<dbReference type="InterPro" id="IPR005719">
    <property type="entry name" value="Dihydroorotate_DH_2"/>
</dbReference>
<evidence type="ECO:0000256" key="8">
    <source>
        <dbReference type="ARBA" id="ARBA00023002"/>
    </source>
</evidence>
<dbReference type="OrthoDB" id="9802377at2"/>
<evidence type="ECO:0000256" key="7">
    <source>
        <dbReference type="ARBA" id="ARBA00022975"/>
    </source>
</evidence>
<feature type="active site" description="Nucleophile" evidence="11">
    <location>
        <position position="173"/>
    </location>
</feature>
<dbReference type="PANTHER" id="PTHR48109:SF4">
    <property type="entry name" value="DIHYDROOROTATE DEHYDROGENASE (QUINONE), MITOCHONDRIAL"/>
    <property type="match status" value="1"/>
</dbReference>
<organism evidence="13 14">
    <name type="scientific">Aquicella siphonis</name>
    <dbReference type="NCBI Taxonomy" id="254247"/>
    <lineage>
        <taxon>Bacteria</taxon>
        <taxon>Pseudomonadati</taxon>
        <taxon>Pseudomonadota</taxon>
        <taxon>Gammaproteobacteria</taxon>
        <taxon>Legionellales</taxon>
        <taxon>Coxiellaceae</taxon>
        <taxon>Aquicella</taxon>
    </lineage>
</organism>
<evidence type="ECO:0000259" key="12">
    <source>
        <dbReference type="Pfam" id="PF01180"/>
    </source>
</evidence>
<dbReference type="InterPro" id="IPR013785">
    <property type="entry name" value="Aldolase_TIM"/>
</dbReference>
<feature type="binding site" evidence="11">
    <location>
        <begin position="109"/>
        <end position="113"/>
    </location>
    <ligand>
        <name>substrate</name>
    </ligand>
</feature>
<feature type="binding site" evidence="11">
    <location>
        <position position="84"/>
    </location>
    <ligand>
        <name>FMN</name>
        <dbReference type="ChEBI" id="CHEBI:58210"/>
    </ligand>
</feature>
<keyword evidence="7 11" id="KW-0665">Pyrimidine biosynthesis</keyword>
<dbReference type="NCBIfam" id="NF003644">
    <property type="entry name" value="PRK05286.1-1"/>
    <property type="match status" value="1"/>
</dbReference>
<proteinExistence type="inferred from homology"/>
<comment type="pathway">
    <text evidence="3 11">Pyrimidine metabolism; UMP biosynthesis via de novo pathway; orotate from (S)-dihydroorotate (quinone route): step 1/1.</text>
</comment>
<evidence type="ECO:0000256" key="3">
    <source>
        <dbReference type="ARBA" id="ARBA00005161"/>
    </source>
</evidence>
<keyword evidence="9 11" id="KW-0472">Membrane</keyword>
<dbReference type="GO" id="GO:0106430">
    <property type="term" value="F:dihydroorotate dehydrogenase (quinone) activity"/>
    <property type="evidence" value="ECO:0007669"/>
    <property type="project" value="UniProtKB-EC"/>
</dbReference>
<feature type="binding site" evidence="11">
    <location>
        <position position="170"/>
    </location>
    <ligand>
        <name>FMN</name>
        <dbReference type="ChEBI" id="CHEBI:58210"/>
    </ligand>
</feature>
<dbReference type="SUPFAM" id="SSF51395">
    <property type="entry name" value="FMN-linked oxidoreductases"/>
    <property type="match status" value="1"/>
</dbReference>
<evidence type="ECO:0000256" key="6">
    <source>
        <dbReference type="ARBA" id="ARBA00022643"/>
    </source>
</evidence>